<sequence>MEWIWTTQEQNRISVFRYMVRNRFTRLTDLMAEFQFSRYMVISIIEQLNEDIAVLTGETEILVIEKGNVIIFDAPLNVLPVDELKHYYLSQSTRAQIIMHLVAEDFDSWEELAFELDVSTPTVYKERAIVIEHLAEQDITLNKNNQLVGQEENIRFLRFALLTIYNGQRTEEISDRVKQVADYYIDSFITPEFGDLRESQRCIIWHMAAIWTVRFTQRHFVTVAYTDQYLVPTSEMSPQSQRVIQAVKHLMGRSGLLSDEDLDNEARFIVLILHSLGVFATTQTHQDVTAHVIQWWQDFDASIQGSYQCIFYQPLHGTESRRLTYTVGDILMRFLMYPYGVGDGTYDMQHFSEFSNRYPLSTELGNEIVQRFADQRQLSAEKLKTVLLTDLVAGIATTSTFFIDVPKVHVALDFGNHVNVERLLLDQFGAVTRTTIQISNRRTADTDILLTDVPRDSQGHEVVYIWRGIESRAYIDQLLDEINRIGMEKFNEWRRKQVNMSE</sequence>
<comment type="caution">
    <text evidence="2">The sequence shown here is derived from an EMBL/GenBank/DDBJ whole genome shotgun (WGS) entry which is preliminary data.</text>
</comment>
<dbReference type="Proteomes" id="UP000032287">
    <property type="component" value="Unassembled WGS sequence"/>
</dbReference>
<feature type="domain" description="Mga helix-turn-helix" evidence="1">
    <location>
        <begin position="81"/>
        <end position="157"/>
    </location>
</feature>
<evidence type="ECO:0000313" key="3">
    <source>
        <dbReference type="Proteomes" id="UP000032287"/>
    </source>
</evidence>
<dbReference type="RefSeq" id="WP_043710556.1">
    <property type="nucleotide sequence ID" value="NZ_JALOCT010000002.1"/>
</dbReference>
<name>A0A0D1LVZ4_9LACO</name>
<dbReference type="PATRIC" id="fig|137591.25.peg.237"/>
<protein>
    <submittedName>
        <fullName evidence="2">Mga helix-turn-helix domain protein</fullName>
    </submittedName>
</protein>
<organism evidence="2 3">
    <name type="scientific">Weissella cibaria</name>
    <dbReference type="NCBI Taxonomy" id="137591"/>
    <lineage>
        <taxon>Bacteria</taxon>
        <taxon>Bacillati</taxon>
        <taxon>Bacillota</taxon>
        <taxon>Bacilli</taxon>
        <taxon>Lactobacillales</taxon>
        <taxon>Lactobacillaceae</taxon>
        <taxon>Weissella</taxon>
    </lineage>
</organism>
<gene>
    <name evidence="2" type="ORF">QX99_00241</name>
</gene>
<dbReference type="AlphaFoldDB" id="A0A0D1LVZ4"/>
<evidence type="ECO:0000259" key="1">
    <source>
        <dbReference type="Pfam" id="PF05043"/>
    </source>
</evidence>
<evidence type="ECO:0000313" key="2">
    <source>
        <dbReference type="EMBL" id="KIU22732.1"/>
    </source>
</evidence>
<dbReference type="Pfam" id="PF05043">
    <property type="entry name" value="Mga"/>
    <property type="match status" value="1"/>
</dbReference>
<keyword evidence="3" id="KW-1185">Reference proteome</keyword>
<dbReference type="EMBL" id="JWHU01000001">
    <property type="protein sequence ID" value="KIU22732.1"/>
    <property type="molecule type" value="Genomic_DNA"/>
</dbReference>
<dbReference type="InterPro" id="IPR007737">
    <property type="entry name" value="Mga_HTH"/>
</dbReference>
<proteinExistence type="predicted"/>
<reference evidence="2" key="1">
    <citation type="journal article" date="2015" name="Microbiology (Mosc.)">
        <title>Genomics of the Weissella cibaria species with an examination of its metabolic traits.</title>
        <authorList>
            <person name="Lynch K.M."/>
            <person name="Lucid A."/>
            <person name="Arendt E.K."/>
            <person name="Sleator R.D."/>
            <person name="Lucey B."/>
            <person name="Coffey A."/>
        </authorList>
    </citation>
    <scope>NUCLEOTIDE SEQUENCE [LARGE SCALE GENOMIC DNA]</scope>
    <source>
        <strain evidence="2">MG1</strain>
    </source>
</reference>
<accession>A0A0D1LVZ4</accession>